<gene>
    <name evidence="3" type="ORF">BDV96DRAFT_582937</name>
</gene>
<accession>A0A6A5YVL1</accession>
<proteinExistence type="predicted"/>
<name>A0A6A5YVL1_9PLEO</name>
<dbReference type="OrthoDB" id="5423564at2759"/>
<dbReference type="EMBL" id="ML977336">
    <property type="protein sequence ID" value="KAF2110814.1"/>
    <property type="molecule type" value="Genomic_DNA"/>
</dbReference>
<feature type="coiled-coil region" evidence="1">
    <location>
        <begin position="232"/>
        <end position="264"/>
    </location>
</feature>
<keyword evidence="1" id="KW-0175">Coiled coil</keyword>
<evidence type="ECO:0000256" key="2">
    <source>
        <dbReference type="SAM" id="MobiDB-lite"/>
    </source>
</evidence>
<evidence type="ECO:0000256" key="1">
    <source>
        <dbReference type="SAM" id="Coils"/>
    </source>
</evidence>
<organism evidence="3 4">
    <name type="scientific">Lophiotrema nucula</name>
    <dbReference type="NCBI Taxonomy" id="690887"/>
    <lineage>
        <taxon>Eukaryota</taxon>
        <taxon>Fungi</taxon>
        <taxon>Dikarya</taxon>
        <taxon>Ascomycota</taxon>
        <taxon>Pezizomycotina</taxon>
        <taxon>Dothideomycetes</taxon>
        <taxon>Pleosporomycetidae</taxon>
        <taxon>Pleosporales</taxon>
        <taxon>Lophiotremataceae</taxon>
        <taxon>Lophiotrema</taxon>
    </lineage>
</organism>
<dbReference type="Proteomes" id="UP000799770">
    <property type="component" value="Unassembled WGS sequence"/>
</dbReference>
<keyword evidence="4" id="KW-1185">Reference proteome</keyword>
<feature type="compositionally biased region" description="Basic residues" evidence="2">
    <location>
        <begin position="20"/>
        <end position="30"/>
    </location>
</feature>
<reference evidence="3" key="1">
    <citation type="journal article" date="2020" name="Stud. Mycol.">
        <title>101 Dothideomycetes genomes: a test case for predicting lifestyles and emergence of pathogens.</title>
        <authorList>
            <person name="Haridas S."/>
            <person name="Albert R."/>
            <person name="Binder M."/>
            <person name="Bloem J."/>
            <person name="Labutti K."/>
            <person name="Salamov A."/>
            <person name="Andreopoulos B."/>
            <person name="Baker S."/>
            <person name="Barry K."/>
            <person name="Bills G."/>
            <person name="Bluhm B."/>
            <person name="Cannon C."/>
            <person name="Castanera R."/>
            <person name="Culley D."/>
            <person name="Daum C."/>
            <person name="Ezra D."/>
            <person name="Gonzalez J."/>
            <person name="Henrissat B."/>
            <person name="Kuo A."/>
            <person name="Liang C."/>
            <person name="Lipzen A."/>
            <person name="Lutzoni F."/>
            <person name="Magnuson J."/>
            <person name="Mondo S."/>
            <person name="Nolan M."/>
            <person name="Ohm R."/>
            <person name="Pangilinan J."/>
            <person name="Park H.-J."/>
            <person name="Ramirez L."/>
            <person name="Alfaro M."/>
            <person name="Sun H."/>
            <person name="Tritt A."/>
            <person name="Yoshinaga Y."/>
            <person name="Zwiers L.-H."/>
            <person name="Turgeon B."/>
            <person name="Goodwin S."/>
            <person name="Spatafora J."/>
            <person name="Crous P."/>
            <person name="Grigoriev I."/>
        </authorList>
    </citation>
    <scope>NUCLEOTIDE SEQUENCE</scope>
    <source>
        <strain evidence="3">CBS 627.86</strain>
    </source>
</reference>
<evidence type="ECO:0000313" key="4">
    <source>
        <dbReference type="Proteomes" id="UP000799770"/>
    </source>
</evidence>
<feature type="region of interest" description="Disordered" evidence="2">
    <location>
        <begin position="1"/>
        <end position="30"/>
    </location>
</feature>
<dbReference type="AlphaFoldDB" id="A0A6A5YVL1"/>
<protein>
    <submittedName>
        <fullName evidence="3">Uncharacterized protein</fullName>
    </submittedName>
</protein>
<evidence type="ECO:0000313" key="3">
    <source>
        <dbReference type="EMBL" id="KAF2110814.1"/>
    </source>
</evidence>
<sequence length="316" mass="37328">MAFEATPDIAGRPFKDLRSARRAANRQRKHKARYNNFKQLKPSDLPSHPNQQPHLLPTCCNAYCDTYNTVDHCAWSTFPADLSTALSAKFTKREAYDEVKGWRNSTPRYHNSVKKDLPKHQKQKKIKRINTNEAHTKNGDWIGDLESYDYVDLEIYLDTWRDWDDDYYHHNLFAGEEDEIEDEEDEGYYSDNDGKREFSGDVEWNWHRTLDDGQWFATKWRCTLYWCQCDKVEEKERKARDEAEAKAGEELEKLEEEAEETFEEGYEDDCDLCYRIWHGIELSDMESEAGEDWDVVSNASEAWTEVDEHDSDIATW</sequence>